<evidence type="ECO:0000313" key="14">
    <source>
        <dbReference type="Proteomes" id="UP001296104"/>
    </source>
</evidence>
<dbReference type="GO" id="GO:0005789">
    <property type="term" value="C:endoplasmic reticulum membrane"/>
    <property type="evidence" value="ECO:0007669"/>
    <property type="project" value="UniProtKB-SubCell"/>
</dbReference>
<sequence length="374" mass="41707">MAPPAKIWEKGSDFLGKAKDYFGKKQQPPPLLSERTAVLCAVLFTFLYIAPFYLSNALRSSPTNSRDSPAVIKARVRAVVLTSLASAAITIYILTTHGHAGPRDVLRLFAIWPINPMDCVKVLALVCLLFTGPLYELLIAQGSWRNIGPFSMKATIWDSWIGFRNYLFGPWFEELVFRSLVVSLYLLAKVSPTRIVLTSPLVFGAAHFHHYIEFVHTRTPAGRKMPPLKVLLLGLVPTAFQFAYTSLFGVFAAFVYLRTGNVFTCGLAHMFCNYMGLPRVWGRVGQFTDFEPHEVTPDVAQGKRHNLDQVKGGHSLTKDVGKNEQKAGEVVHAGMKDLGVAWTVIYYVLLPTGAYGFYRLLWPLTQSENALATF</sequence>
<evidence type="ECO:0000256" key="11">
    <source>
        <dbReference type="SAM" id="Phobius"/>
    </source>
</evidence>
<proteinExistence type="inferred from homology"/>
<evidence type="ECO:0000256" key="2">
    <source>
        <dbReference type="ARBA" id="ARBA00006897"/>
    </source>
</evidence>
<evidence type="ECO:0000256" key="1">
    <source>
        <dbReference type="ARBA" id="ARBA00004477"/>
    </source>
</evidence>
<evidence type="ECO:0000256" key="6">
    <source>
        <dbReference type="ARBA" id="ARBA00022824"/>
    </source>
</evidence>
<feature type="transmembrane region" description="Helical" evidence="11">
    <location>
        <begin position="339"/>
        <end position="358"/>
    </location>
</feature>
<evidence type="ECO:0000259" key="12">
    <source>
        <dbReference type="Pfam" id="PF02517"/>
    </source>
</evidence>
<accession>A0AAI8YXB4</accession>
<comment type="caution">
    <text evidence="13">The sequence shown here is derived from an EMBL/GenBank/DDBJ whole genome shotgun (WGS) entry which is preliminary data.</text>
</comment>
<keyword evidence="8 11" id="KW-0472">Membrane</keyword>
<keyword evidence="6" id="KW-0256">Endoplasmic reticulum</keyword>
<evidence type="ECO:0000256" key="5">
    <source>
        <dbReference type="ARBA" id="ARBA00022801"/>
    </source>
</evidence>
<evidence type="ECO:0000313" key="13">
    <source>
        <dbReference type="EMBL" id="CAK3976211.1"/>
    </source>
</evidence>
<name>A0AAI8YXB4_9PEZI</name>
<keyword evidence="5" id="KW-0378">Hydrolase</keyword>
<dbReference type="PANTHER" id="PTHR13046:SF0">
    <property type="entry name" value="CAAX PRENYL PROTEASE 2"/>
    <property type="match status" value="1"/>
</dbReference>
<dbReference type="AlphaFoldDB" id="A0AAI8YXB4"/>
<gene>
    <name evidence="13" type="ORF">LECACI_7A003684</name>
</gene>
<protein>
    <recommendedName>
        <fullName evidence="10">intramembrane prenyl-peptidase Rce1</fullName>
        <ecNumber evidence="10">3.4.26.1</ecNumber>
    </recommendedName>
</protein>
<dbReference type="InterPro" id="IPR003675">
    <property type="entry name" value="Rce1/LyrA-like_dom"/>
</dbReference>
<comment type="subcellular location">
    <subcellularLocation>
        <location evidence="1">Endoplasmic reticulum membrane</location>
        <topology evidence="1">Multi-pass membrane protein</topology>
    </subcellularLocation>
</comment>
<reference evidence="13" key="1">
    <citation type="submission" date="2023-11" db="EMBL/GenBank/DDBJ databases">
        <authorList>
            <person name="Alioto T."/>
            <person name="Alioto T."/>
            <person name="Gomez Garrido J."/>
        </authorList>
    </citation>
    <scope>NUCLEOTIDE SEQUENCE</scope>
</reference>
<evidence type="ECO:0000256" key="9">
    <source>
        <dbReference type="ARBA" id="ARBA00047280"/>
    </source>
</evidence>
<organism evidence="13 14">
    <name type="scientific">Lecanosticta acicola</name>
    <dbReference type="NCBI Taxonomy" id="111012"/>
    <lineage>
        <taxon>Eukaryota</taxon>
        <taxon>Fungi</taxon>
        <taxon>Dikarya</taxon>
        <taxon>Ascomycota</taxon>
        <taxon>Pezizomycotina</taxon>
        <taxon>Dothideomycetes</taxon>
        <taxon>Dothideomycetidae</taxon>
        <taxon>Mycosphaerellales</taxon>
        <taxon>Mycosphaerellaceae</taxon>
        <taxon>Lecanosticta</taxon>
    </lineage>
</organism>
<dbReference type="InterPro" id="IPR039731">
    <property type="entry name" value="Rce1"/>
</dbReference>
<keyword evidence="4 11" id="KW-0812">Transmembrane</keyword>
<dbReference type="EMBL" id="CAVMBE010000018">
    <property type="protein sequence ID" value="CAK3976211.1"/>
    <property type="molecule type" value="Genomic_DNA"/>
</dbReference>
<feature type="transmembrane region" description="Helical" evidence="11">
    <location>
        <begin position="76"/>
        <end position="94"/>
    </location>
</feature>
<feature type="transmembrane region" description="Helical" evidence="11">
    <location>
        <begin position="114"/>
        <end position="135"/>
    </location>
</feature>
<comment type="similarity">
    <text evidence="2">Belongs to the peptidase U48 family.</text>
</comment>
<evidence type="ECO:0000256" key="7">
    <source>
        <dbReference type="ARBA" id="ARBA00022989"/>
    </source>
</evidence>
<dbReference type="GO" id="GO:0071586">
    <property type="term" value="P:CAAX-box protein processing"/>
    <property type="evidence" value="ECO:0007669"/>
    <property type="project" value="InterPro"/>
</dbReference>
<keyword evidence="14" id="KW-1185">Reference proteome</keyword>
<comment type="catalytic activity">
    <reaction evidence="9">
        <text>Hydrolyzes the peptide bond -P2-(S-farnesyl or geranylgeranyl)C-P1'-P2'-P3'-COOH where P1' and P2' are amino acids with aliphatic sidechains and P3' is any C-terminal residue.</text>
        <dbReference type="EC" id="3.4.26.1"/>
    </reaction>
</comment>
<feature type="transmembrane region" description="Helical" evidence="11">
    <location>
        <begin position="230"/>
        <end position="257"/>
    </location>
</feature>
<evidence type="ECO:0000256" key="8">
    <source>
        <dbReference type="ARBA" id="ARBA00023136"/>
    </source>
</evidence>
<dbReference type="Proteomes" id="UP001296104">
    <property type="component" value="Unassembled WGS sequence"/>
</dbReference>
<dbReference type="EC" id="3.4.26.1" evidence="10"/>
<keyword evidence="3" id="KW-0645">Protease</keyword>
<evidence type="ECO:0000256" key="4">
    <source>
        <dbReference type="ARBA" id="ARBA00022692"/>
    </source>
</evidence>
<evidence type="ECO:0000256" key="10">
    <source>
        <dbReference type="ARBA" id="ARBA00049729"/>
    </source>
</evidence>
<evidence type="ECO:0000256" key="3">
    <source>
        <dbReference type="ARBA" id="ARBA00022670"/>
    </source>
</evidence>
<feature type="transmembrane region" description="Helical" evidence="11">
    <location>
        <begin position="36"/>
        <end position="55"/>
    </location>
</feature>
<feature type="domain" description="CAAX prenyl protease 2/Lysostaphin resistance protein A-like" evidence="12">
    <location>
        <begin position="157"/>
        <end position="275"/>
    </location>
</feature>
<dbReference type="GO" id="GO:0004222">
    <property type="term" value="F:metalloendopeptidase activity"/>
    <property type="evidence" value="ECO:0007669"/>
    <property type="project" value="InterPro"/>
</dbReference>
<keyword evidence="7 11" id="KW-1133">Transmembrane helix</keyword>
<dbReference type="Pfam" id="PF02517">
    <property type="entry name" value="Rce1-like"/>
    <property type="match status" value="1"/>
</dbReference>
<dbReference type="PANTHER" id="PTHR13046">
    <property type="entry name" value="PROTEASE U48 CAAX PRENYL PROTEASE RCE1"/>
    <property type="match status" value="1"/>
</dbReference>